<organism evidence="2 3">
    <name type="scientific">Gomphillus americanus</name>
    <dbReference type="NCBI Taxonomy" id="1940652"/>
    <lineage>
        <taxon>Eukaryota</taxon>
        <taxon>Fungi</taxon>
        <taxon>Dikarya</taxon>
        <taxon>Ascomycota</taxon>
        <taxon>Pezizomycotina</taxon>
        <taxon>Lecanoromycetes</taxon>
        <taxon>OSLEUM clade</taxon>
        <taxon>Ostropomycetidae</taxon>
        <taxon>Ostropales</taxon>
        <taxon>Graphidaceae</taxon>
        <taxon>Gomphilloideae</taxon>
        <taxon>Gomphillus</taxon>
    </lineage>
</organism>
<dbReference type="OrthoDB" id="3881033at2759"/>
<protein>
    <submittedName>
        <fullName evidence="2">Uncharacterized protein</fullName>
    </submittedName>
</protein>
<keyword evidence="1" id="KW-1133">Transmembrane helix</keyword>
<proteinExistence type="predicted"/>
<evidence type="ECO:0000313" key="3">
    <source>
        <dbReference type="Proteomes" id="UP000664169"/>
    </source>
</evidence>
<feature type="transmembrane region" description="Helical" evidence="1">
    <location>
        <begin position="208"/>
        <end position="229"/>
    </location>
</feature>
<feature type="transmembrane region" description="Helical" evidence="1">
    <location>
        <begin position="183"/>
        <end position="202"/>
    </location>
</feature>
<gene>
    <name evidence="2" type="ORF">GOMPHAMPRED_008188</name>
</gene>
<dbReference type="EMBL" id="CAJPDQ010000009">
    <property type="protein sequence ID" value="CAF9914544.1"/>
    <property type="molecule type" value="Genomic_DNA"/>
</dbReference>
<comment type="caution">
    <text evidence="2">The sequence shown here is derived from an EMBL/GenBank/DDBJ whole genome shotgun (WGS) entry which is preliminary data.</text>
</comment>
<sequence length="334" mass="37313">MERIRISADAKYFCAAAGGCSLVDPGILMAIADCGNDIVIGDYCDVLTEVSLLILQKTGAAAFAFLKLCAYAGFVTKWQFDQLVAQTIQFRVMSYWKDHALSRRPQGVYGSRMTGLEVHRRINLAMVIPIVSASIATEATMNSKEHMDLAQTCALINDLIDFRGNTWRNQQENVVLRGVRGCLCVYLDVAPVGGAFLVQQILVGRDTISAFLIFCFSNWVLMGLGHKVYKIMLGTQLSSPSLPREYKSKHDGAYEKLLRALEPYGTLGEHGPCVIMRRKDLQMRYSEYRMSSSDHSRLLADVTRTVLHPYTLGRPVDVVRYQWTGDVGDVKHSK</sequence>
<evidence type="ECO:0000256" key="1">
    <source>
        <dbReference type="SAM" id="Phobius"/>
    </source>
</evidence>
<evidence type="ECO:0000313" key="2">
    <source>
        <dbReference type="EMBL" id="CAF9914544.1"/>
    </source>
</evidence>
<keyword evidence="1" id="KW-0812">Transmembrane</keyword>
<name>A0A8H3II58_9LECA</name>
<reference evidence="2" key="1">
    <citation type="submission" date="2021-03" db="EMBL/GenBank/DDBJ databases">
        <authorList>
            <person name="Tagirdzhanova G."/>
        </authorList>
    </citation>
    <scope>NUCLEOTIDE SEQUENCE</scope>
</reference>
<dbReference type="Proteomes" id="UP000664169">
    <property type="component" value="Unassembled WGS sequence"/>
</dbReference>
<accession>A0A8H3II58</accession>
<keyword evidence="1" id="KW-0472">Membrane</keyword>
<keyword evidence="3" id="KW-1185">Reference proteome</keyword>
<dbReference type="AlphaFoldDB" id="A0A8H3II58"/>